<evidence type="ECO:0000313" key="2">
    <source>
        <dbReference type="EMBL" id="SEB79459.1"/>
    </source>
</evidence>
<evidence type="ECO:0000313" key="3">
    <source>
        <dbReference type="Proteomes" id="UP000198982"/>
    </source>
</evidence>
<keyword evidence="3" id="KW-1185">Reference proteome</keyword>
<evidence type="ECO:0000256" key="1">
    <source>
        <dbReference type="SAM" id="Phobius"/>
    </source>
</evidence>
<feature type="transmembrane region" description="Helical" evidence="1">
    <location>
        <begin position="74"/>
        <end position="93"/>
    </location>
</feature>
<dbReference type="Proteomes" id="UP000198982">
    <property type="component" value="Unassembled WGS sequence"/>
</dbReference>
<accession>A0A1H4M8V6</accession>
<dbReference type="EMBL" id="FNTJ01000001">
    <property type="protein sequence ID" value="SEB79459.1"/>
    <property type="molecule type" value="Genomic_DNA"/>
</dbReference>
<reference evidence="3" key="1">
    <citation type="submission" date="2016-10" db="EMBL/GenBank/DDBJ databases">
        <authorList>
            <person name="Varghese N."/>
            <person name="Submissions S."/>
        </authorList>
    </citation>
    <scope>NUCLEOTIDE SEQUENCE [LARGE SCALE GENOMIC DNA]</scope>
    <source>
        <strain evidence="3">DSM 9751</strain>
    </source>
</reference>
<dbReference type="NCBIfam" id="TIGR01594">
    <property type="entry name" value="holin_lambda"/>
    <property type="match status" value="1"/>
</dbReference>
<organism evidence="2 3">
    <name type="scientific">Pseudomonas saponiphila</name>
    <dbReference type="NCBI Taxonomy" id="556534"/>
    <lineage>
        <taxon>Bacteria</taxon>
        <taxon>Pseudomonadati</taxon>
        <taxon>Pseudomonadota</taxon>
        <taxon>Gammaproteobacteria</taxon>
        <taxon>Pseudomonadales</taxon>
        <taxon>Pseudomonadaceae</taxon>
        <taxon>Pseudomonas</taxon>
    </lineage>
</organism>
<dbReference type="RefSeq" id="WP_011062053.1">
    <property type="nucleotide sequence ID" value="NZ_FNTJ01000001.1"/>
</dbReference>
<name>A0A1H4M8V6_9PSED</name>
<dbReference type="AlphaFoldDB" id="A0A1H4M8V6"/>
<dbReference type="Pfam" id="PF05106">
    <property type="entry name" value="Phage_holin_3_1"/>
    <property type="match status" value="1"/>
</dbReference>
<feature type="transmembrane region" description="Helical" evidence="1">
    <location>
        <begin position="50"/>
        <end position="68"/>
    </location>
</feature>
<feature type="transmembrane region" description="Helical" evidence="1">
    <location>
        <begin position="12"/>
        <end position="38"/>
    </location>
</feature>
<gene>
    <name evidence="2" type="ORF">SAMN05216178_2283</name>
</gene>
<dbReference type="GeneID" id="57476808"/>
<keyword evidence="1" id="KW-0812">Transmembrane</keyword>
<keyword evidence="1" id="KW-0472">Membrane</keyword>
<keyword evidence="1" id="KW-1133">Transmembrane helix</keyword>
<sequence length="107" mass="11502">MSNMPEKNPDLWAAALAWFAVHQPQIYAGGTAAIVAVFRVIYGGGSGRKMVLEAVICGLIGSSLIPLLEYFTLPANLATFAGCMVGFVGVEKLRDYSDRFMSRKAEG</sequence>
<proteinExistence type="predicted"/>
<dbReference type="InterPro" id="IPR006481">
    <property type="entry name" value="Phage_lambda_GpS_holin"/>
</dbReference>
<protein>
    <submittedName>
        <fullName evidence="2">Phage holin, lambda family</fullName>
    </submittedName>
</protein>